<dbReference type="PROSITE" id="PS50977">
    <property type="entry name" value="HTH_TETR_2"/>
    <property type="match status" value="1"/>
</dbReference>
<dbReference type="RefSeq" id="WP_344777870.1">
    <property type="nucleotide sequence ID" value="NZ_BAABAH010000015.1"/>
</dbReference>
<dbReference type="InterPro" id="IPR036271">
    <property type="entry name" value="Tet_transcr_reg_TetR-rel_C_sf"/>
</dbReference>
<gene>
    <name evidence="4" type="ORF">GCM10022242_35100</name>
</gene>
<dbReference type="Pfam" id="PF00440">
    <property type="entry name" value="TetR_N"/>
    <property type="match status" value="1"/>
</dbReference>
<dbReference type="PANTHER" id="PTHR30055">
    <property type="entry name" value="HTH-TYPE TRANSCRIPTIONAL REGULATOR RUTR"/>
    <property type="match status" value="1"/>
</dbReference>
<evidence type="ECO:0000313" key="5">
    <source>
        <dbReference type="Proteomes" id="UP001501821"/>
    </source>
</evidence>
<evidence type="ECO:0000256" key="1">
    <source>
        <dbReference type="ARBA" id="ARBA00023125"/>
    </source>
</evidence>
<organism evidence="4 5">
    <name type="scientific">Nocardioides panacisoli</name>
    <dbReference type="NCBI Taxonomy" id="627624"/>
    <lineage>
        <taxon>Bacteria</taxon>
        <taxon>Bacillati</taxon>
        <taxon>Actinomycetota</taxon>
        <taxon>Actinomycetes</taxon>
        <taxon>Propionibacteriales</taxon>
        <taxon>Nocardioidaceae</taxon>
        <taxon>Nocardioides</taxon>
    </lineage>
</organism>
<keyword evidence="1 2" id="KW-0238">DNA-binding</keyword>
<comment type="caution">
    <text evidence="4">The sequence shown here is derived from an EMBL/GenBank/DDBJ whole genome shotgun (WGS) entry which is preliminary data.</text>
</comment>
<dbReference type="Proteomes" id="UP001501821">
    <property type="component" value="Unassembled WGS sequence"/>
</dbReference>
<dbReference type="SUPFAM" id="SSF46689">
    <property type="entry name" value="Homeodomain-like"/>
    <property type="match status" value="1"/>
</dbReference>
<evidence type="ECO:0000259" key="3">
    <source>
        <dbReference type="PROSITE" id="PS50977"/>
    </source>
</evidence>
<feature type="DNA-binding region" description="H-T-H motif" evidence="2">
    <location>
        <begin position="51"/>
        <end position="70"/>
    </location>
</feature>
<sequence>MPHVPHVPRPRVPGIDGRSLRWESHNAERREQVLAAAVELLEEQPPGAEIHVQQIAERAGLARTVVYRLFNSRADLQRAVQLRVVEMIRGVLEVNFELTGSADEIIRGIVGSYVDWVAEHPQLHDMAERELGDGEPGELERAIDVLGKELSELLQAGAALLDNDLDDTLIAMLDLLVVGLIGQVRGAVNQWVRRPDRTPSARTLTGLLSRWIWYQIDGQARELGVVVDPTRPIEQARV</sequence>
<dbReference type="InterPro" id="IPR009057">
    <property type="entry name" value="Homeodomain-like_sf"/>
</dbReference>
<dbReference type="EMBL" id="BAABAH010000015">
    <property type="protein sequence ID" value="GAA3830664.1"/>
    <property type="molecule type" value="Genomic_DNA"/>
</dbReference>
<dbReference type="Gene3D" id="1.10.357.10">
    <property type="entry name" value="Tetracycline Repressor, domain 2"/>
    <property type="match status" value="1"/>
</dbReference>
<reference evidence="5" key="1">
    <citation type="journal article" date="2019" name="Int. J. Syst. Evol. Microbiol.">
        <title>The Global Catalogue of Microorganisms (GCM) 10K type strain sequencing project: providing services to taxonomists for standard genome sequencing and annotation.</title>
        <authorList>
            <consortium name="The Broad Institute Genomics Platform"/>
            <consortium name="The Broad Institute Genome Sequencing Center for Infectious Disease"/>
            <person name="Wu L."/>
            <person name="Ma J."/>
        </authorList>
    </citation>
    <scope>NUCLEOTIDE SEQUENCE [LARGE SCALE GENOMIC DNA]</scope>
    <source>
        <strain evidence="5">JCM 16953</strain>
    </source>
</reference>
<evidence type="ECO:0000256" key="2">
    <source>
        <dbReference type="PROSITE-ProRule" id="PRU00335"/>
    </source>
</evidence>
<keyword evidence="5" id="KW-1185">Reference proteome</keyword>
<accession>A0ABP7J085</accession>
<feature type="domain" description="HTH tetR-type" evidence="3">
    <location>
        <begin position="27"/>
        <end position="88"/>
    </location>
</feature>
<dbReference type="SUPFAM" id="SSF48498">
    <property type="entry name" value="Tetracyclin repressor-like, C-terminal domain"/>
    <property type="match status" value="1"/>
</dbReference>
<dbReference type="InterPro" id="IPR001647">
    <property type="entry name" value="HTH_TetR"/>
</dbReference>
<evidence type="ECO:0000313" key="4">
    <source>
        <dbReference type="EMBL" id="GAA3830664.1"/>
    </source>
</evidence>
<dbReference type="PANTHER" id="PTHR30055:SF226">
    <property type="entry name" value="HTH-TYPE TRANSCRIPTIONAL REGULATOR PKSA"/>
    <property type="match status" value="1"/>
</dbReference>
<proteinExistence type="predicted"/>
<dbReference type="InterPro" id="IPR050109">
    <property type="entry name" value="HTH-type_TetR-like_transc_reg"/>
</dbReference>
<protein>
    <submittedName>
        <fullName evidence="4">TetR/AcrR family transcriptional regulator</fullName>
    </submittedName>
</protein>
<name>A0ABP7J085_9ACTN</name>